<evidence type="ECO:0000313" key="3">
    <source>
        <dbReference type="Proteomes" id="UP000675940"/>
    </source>
</evidence>
<comment type="caution">
    <text evidence="2">The sequence shown here is derived from an EMBL/GenBank/DDBJ whole genome shotgun (WGS) entry which is preliminary data.</text>
</comment>
<proteinExistence type="inferred from homology"/>
<dbReference type="Gene3D" id="1.10.10.1550">
    <property type="entry name" value="ROS/MUCR transcriptional regulator protein"/>
    <property type="match status" value="1"/>
</dbReference>
<keyword evidence="3" id="KW-1185">Reference proteome</keyword>
<reference evidence="2" key="1">
    <citation type="submission" date="2021-03" db="EMBL/GenBank/DDBJ databases">
        <title>Sagittula salina sp. nov. strain M10.9X isolated from the marine waste.</title>
        <authorList>
            <person name="Satari L."/>
            <person name="Molina-Menor E."/>
            <person name="Vidal-Verdu A."/>
            <person name="Pascual J."/>
            <person name="Pereto J."/>
            <person name="Porcar M."/>
        </authorList>
    </citation>
    <scope>NUCLEOTIDE SEQUENCE</scope>
    <source>
        <strain evidence="2">M10.9X</strain>
    </source>
</reference>
<organism evidence="2 3">
    <name type="scientific">Sagittula salina</name>
    <dbReference type="NCBI Taxonomy" id="2820268"/>
    <lineage>
        <taxon>Bacteria</taxon>
        <taxon>Pseudomonadati</taxon>
        <taxon>Pseudomonadota</taxon>
        <taxon>Alphaproteobacteria</taxon>
        <taxon>Rhodobacterales</taxon>
        <taxon>Roseobacteraceae</taxon>
        <taxon>Sagittula</taxon>
    </lineage>
</organism>
<gene>
    <name evidence="2" type="ORF">J5474_19025</name>
</gene>
<evidence type="ECO:0000313" key="2">
    <source>
        <dbReference type="EMBL" id="MBP0484569.1"/>
    </source>
</evidence>
<dbReference type="GO" id="GO:0006355">
    <property type="term" value="P:regulation of DNA-templated transcription"/>
    <property type="evidence" value="ECO:0007669"/>
    <property type="project" value="InterPro"/>
</dbReference>
<dbReference type="InterPro" id="IPR008807">
    <property type="entry name" value="ROS_MUCR"/>
</dbReference>
<name>A0A940MSG1_9RHOB</name>
<sequence length="47" mass="5537">MRRHLRETLDMTPKDYRTKWGLSDDAPLVSDAYIERRSAVRAMKDQG</sequence>
<accession>A0A940MSG1</accession>
<dbReference type="InterPro" id="IPR041920">
    <property type="entry name" value="ROS/MUCR_sf"/>
</dbReference>
<dbReference type="AlphaFoldDB" id="A0A940MSG1"/>
<evidence type="ECO:0000256" key="1">
    <source>
        <dbReference type="ARBA" id="ARBA00007031"/>
    </source>
</evidence>
<dbReference type="GO" id="GO:0003677">
    <property type="term" value="F:DNA binding"/>
    <property type="evidence" value="ECO:0007669"/>
    <property type="project" value="InterPro"/>
</dbReference>
<protein>
    <submittedName>
        <fullName evidence="2">MucR family transcriptional regulator</fullName>
    </submittedName>
</protein>
<dbReference type="EMBL" id="JAGISH010000014">
    <property type="protein sequence ID" value="MBP0484569.1"/>
    <property type="molecule type" value="Genomic_DNA"/>
</dbReference>
<dbReference type="Pfam" id="PF05443">
    <property type="entry name" value="ROS_MUCR"/>
    <property type="match status" value="1"/>
</dbReference>
<comment type="similarity">
    <text evidence="1">Belongs to the ros/MucR family.</text>
</comment>
<dbReference type="Proteomes" id="UP000675940">
    <property type="component" value="Unassembled WGS sequence"/>
</dbReference>
<dbReference type="GO" id="GO:0008270">
    <property type="term" value="F:zinc ion binding"/>
    <property type="evidence" value="ECO:0007669"/>
    <property type="project" value="InterPro"/>
</dbReference>